<dbReference type="Pfam" id="PF16589">
    <property type="entry name" value="BRCT_2"/>
    <property type="match status" value="1"/>
</dbReference>
<dbReference type="Pfam" id="PF11626">
    <property type="entry name" value="Rap1_C"/>
    <property type="match status" value="1"/>
</dbReference>
<dbReference type="FunFam" id="1.10.10.60:FF:000246">
    <property type="entry name" value="Telomeric repeat-binding factor 2-interacting protein 1"/>
    <property type="match status" value="1"/>
</dbReference>
<keyword evidence="7 8" id="KW-0539">Nucleus</keyword>
<dbReference type="PANTHER" id="PTHR16466">
    <property type="entry name" value="TELOMERE REPEAT-BINDING FACTOR 2-INTERACTING PROTEIN 1"/>
    <property type="match status" value="1"/>
</dbReference>
<comment type="function">
    <text evidence="9">Involved in the regulation of telomere length, clustering and has a specific role in telomere position effect (TPE).</text>
</comment>
<dbReference type="GeneID" id="54588860"/>
<protein>
    <recommendedName>
        <fullName evidence="9">DNA-binding protein RAP1</fullName>
    </recommendedName>
</protein>
<dbReference type="GO" id="GO:0031848">
    <property type="term" value="P:protection from non-homologous end joining at telomere"/>
    <property type="evidence" value="ECO:0007669"/>
    <property type="project" value="TreeGrafter"/>
</dbReference>
<sequence>MAAPVVYDDVAEGANLAGQLFSGKKFWVAQRVPSRNRYLDLIRSNGGEVVMLEKKADYLIADHFRRDCPPGSISYTFIEKSIEHGEIQDPDQHRAGPPVGVVREAGSASRPTKGGRAAYTAEEDRILYKWVRDAEAQGGLVAGNEIYKQLQEKHPRHTWQSWRDRYLKQLRDRPPSAFNIPDNAPPSPPTDEPTEPAAAPTKAKQPAAKTAEPSTSRKVGGLSKARAKEDYTVHDFNTMFDKENWEELYAFVEEINSCTGERYLNAWKSWAEGKTQTAEQWKQYFEKVIRPQWEQDPVSKREKIRKMVEKRQEEEAIQKASQISVEGEEAPGPATPRIFSPKVQRKRDDPEDACFEKYLTERQKGKAPTAYVFYAREKKWSVWNEQPGLDYTELHALLMSQWDSLSAEDRAPYFALEAAEKGRTETARKSPQVCPSSSTAVHETPHYITKAYEKALKRIHEGDKEIEEQEEEQVETPRPSKRRKSENLSPAPEDGLEQAPIPGTQQQPVEISSTESSSSESQLPQDEDMEDAIQPQSHPQESAEADKDAESLDSVDLGTDDLAPIPPPNGDIEPLASSDYPSNTPTPRAPRHKAPAFDTQAILSSPSQGFSLTALPRPEGFTQYAEAEDEACNQTPLLEPSSPAHKSESEASTTHSLQEFRRSLDEPLPPPERSSPAPSSPSSTSSGDPDPPLTPSEFDVFFEEQHDEGFADELITEALKHTRCRPELAMNILVAWKKDKPLPNQRGVWSKSDDEDVESGDGRALARLERKHTCDGWGGITERLRFLEQYRSRGQGS</sequence>
<evidence type="ECO:0000256" key="9">
    <source>
        <dbReference type="RuleBase" id="RU367107"/>
    </source>
</evidence>
<evidence type="ECO:0000256" key="2">
    <source>
        <dbReference type="ARBA" id="ARBA00022454"/>
    </source>
</evidence>
<evidence type="ECO:0000256" key="3">
    <source>
        <dbReference type="ARBA" id="ARBA00022895"/>
    </source>
</evidence>
<dbReference type="GO" id="GO:0070187">
    <property type="term" value="C:shelterin complex"/>
    <property type="evidence" value="ECO:0007669"/>
    <property type="project" value="TreeGrafter"/>
</dbReference>
<evidence type="ECO:0000259" key="11">
    <source>
        <dbReference type="PROSITE" id="PS50118"/>
    </source>
</evidence>
<evidence type="ECO:0000256" key="6">
    <source>
        <dbReference type="ARBA" id="ARBA00023163"/>
    </source>
</evidence>
<evidence type="ECO:0000256" key="8">
    <source>
        <dbReference type="PROSITE-ProRule" id="PRU00267"/>
    </source>
</evidence>
<dbReference type="EMBL" id="ML987194">
    <property type="protein sequence ID" value="KAF2250240.1"/>
    <property type="molecule type" value="Genomic_DNA"/>
</dbReference>
<dbReference type="InterPro" id="IPR021661">
    <property type="entry name" value="Rap1_C"/>
</dbReference>
<dbReference type="Gene3D" id="1.10.30.10">
    <property type="entry name" value="High mobility group box domain"/>
    <property type="match status" value="1"/>
</dbReference>
<dbReference type="CDD" id="cd11655">
    <property type="entry name" value="rap1_myb-like"/>
    <property type="match status" value="1"/>
</dbReference>
<dbReference type="SUPFAM" id="SSF46689">
    <property type="entry name" value="Homeodomain-like"/>
    <property type="match status" value="1"/>
</dbReference>
<keyword evidence="13" id="KW-1185">Reference proteome</keyword>
<feature type="compositionally biased region" description="Low complexity" evidence="10">
    <location>
        <begin position="195"/>
        <end position="213"/>
    </location>
</feature>
<dbReference type="InterPro" id="IPR009057">
    <property type="entry name" value="Homeodomain-like_sf"/>
</dbReference>
<gene>
    <name evidence="12" type="ORF">BU26DRAFT_604449</name>
</gene>
<dbReference type="GO" id="GO:0042162">
    <property type="term" value="F:telomeric DNA binding"/>
    <property type="evidence" value="ECO:0007669"/>
    <property type="project" value="TreeGrafter"/>
</dbReference>
<dbReference type="AlphaFoldDB" id="A0A6A6IL24"/>
<comment type="subunit">
    <text evidence="9">Homodimer.</text>
</comment>
<feature type="compositionally biased region" description="Polar residues" evidence="10">
    <location>
        <begin position="601"/>
        <end position="611"/>
    </location>
</feature>
<dbReference type="InterPro" id="IPR001357">
    <property type="entry name" value="BRCT_dom"/>
</dbReference>
<organism evidence="12 13">
    <name type="scientific">Trematosphaeria pertusa</name>
    <dbReference type="NCBI Taxonomy" id="390896"/>
    <lineage>
        <taxon>Eukaryota</taxon>
        <taxon>Fungi</taxon>
        <taxon>Dikarya</taxon>
        <taxon>Ascomycota</taxon>
        <taxon>Pezizomycotina</taxon>
        <taxon>Dothideomycetes</taxon>
        <taxon>Pleosporomycetidae</taxon>
        <taxon>Pleosporales</taxon>
        <taxon>Massarineae</taxon>
        <taxon>Trematosphaeriaceae</taxon>
        <taxon>Trematosphaeria</taxon>
    </lineage>
</organism>
<keyword evidence="2 9" id="KW-0158">Chromosome</keyword>
<name>A0A6A6IL24_9PLEO</name>
<dbReference type="OrthoDB" id="435460at2759"/>
<dbReference type="InterPro" id="IPR015010">
    <property type="entry name" value="TERF2IP_Myb"/>
</dbReference>
<feature type="compositionally biased region" description="Low complexity" evidence="10">
    <location>
        <begin position="674"/>
        <end position="688"/>
    </location>
</feature>
<dbReference type="InterPro" id="IPR039595">
    <property type="entry name" value="TE2IP/Rap1"/>
</dbReference>
<keyword evidence="3 9" id="KW-0779">Telomere</keyword>
<feature type="region of interest" description="Disordered" evidence="10">
    <location>
        <begin position="173"/>
        <end position="226"/>
    </location>
</feature>
<dbReference type="Proteomes" id="UP000800094">
    <property type="component" value="Unassembled WGS sequence"/>
</dbReference>
<evidence type="ECO:0000313" key="13">
    <source>
        <dbReference type="Proteomes" id="UP000800094"/>
    </source>
</evidence>
<dbReference type="Gene3D" id="1.10.10.2170">
    <property type="match status" value="1"/>
</dbReference>
<dbReference type="PANTHER" id="PTHR16466:SF6">
    <property type="entry name" value="TELOMERIC REPEAT-BINDING FACTOR 2-INTERACTING PROTEIN 1"/>
    <property type="match status" value="1"/>
</dbReference>
<accession>A0A6A6IL24</accession>
<dbReference type="InterPro" id="IPR036910">
    <property type="entry name" value="HMG_box_dom_sf"/>
</dbReference>
<feature type="region of interest" description="Disordered" evidence="10">
    <location>
        <begin position="318"/>
        <end position="345"/>
    </location>
</feature>
<proteinExistence type="inferred from homology"/>
<keyword evidence="4" id="KW-0805">Transcription regulation</keyword>
<dbReference type="InterPro" id="IPR038104">
    <property type="entry name" value="Rap1_C_sf"/>
</dbReference>
<feature type="DNA-binding region" description="HMG box" evidence="8">
    <location>
        <begin position="364"/>
        <end position="432"/>
    </location>
</feature>
<dbReference type="Pfam" id="PF08914">
    <property type="entry name" value="Myb_Rap1"/>
    <property type="match status" value="1"/>
</dbReference>
<keyword evidence="6" id="KW-0804">Transcription</keyword>
<feature type="region of interest" description="Disordered" evidence="10">
    <location>
        <begin position="421"/>
        <end position="447"/>
    </location>
</feature>
<feature type="compositionally biased region" description="Low complexity" evidence="10">
    <location>
        <begin position="510"/>
        <end position="521"/>
    </location>
</feature>
<dbReference type="InterPro" id="IPR009071">
    <property type="entry name" value="HMG_box_dom"/>
</dbReference>
<keyword evidence="5" id="KW-0010">Activator</keyword>
<feature type="region of interest" description="Disordered" evidence="10">
    <location>
        <begin position="459"/>
        <end position="705"/>
    </location>
</feature>
<evidence type="ECO:0000256" key="4">
    <source>
        <dbReference type="ARBA" id="ARBA00023015"/>
    </source>
</evidence>
<dbReference type="SUPFAM" id="SSF47095">
    <property type="entry name" value="HMG-box"/>
    <property type="match status" value="1"/>
</dbReference>
<dbReference type="PROSITE" id="PS50118">
    <property type="entry name" value="HMG_BOX_2"/>
    <property type="match status" value="1"/>
</dbReference>
<keyword evidence="8" id="KW-0238">DNA-binding</keyword>
<feature type="compositionally biased region" description="Acidic residues" evidence="10">
    <location>
        <begin position="464"/>
        <end position="474"/>
    </location>
</feature>
<comment type="similarity">
    <text evidence="1 9">Belongs to the RAP1 family.</text>
</comment>
<dbReference type="Pfam" id="PF00505">
    <property type="entry name" value="HMG_box"/>
    <property type="match status" value="1"/>
</dbReference>
<evidence type="ECO:0000313" key="12">
    <source>
        <dbReference type="EMBL" id="KAF2250240.1"/>
    </source>
</evidence>
<evidence type="ECO:0000256" key="5">
    <source>
        <dbReference type="ARBA" id="ARBA00023159"/>
    </source>
</evidence>
<feature type="domain" description="HMG box" evidence="11">
    <location>
        <begin position="364"/>
        <end position="432"/>
    </location>
</feature>
<dbReference type="RefSeq" id="XP_033685244.1">
    <property type="nucleotide sequence ID" value="XM_033835530.1"/>
</dbReference>
<dbReference type="GO" id="GO:0005654">
    <property type="term" value="C:nucleoplasm"/>
    <property type="evidence" value="ECO:0007669"/>
    <property type="project" value="UniProtKB-ARBA"/>
</dbReference>
<comment type="subcellular location">
    <subcellularLocation>
        <location evidence="9">Nucleus</location>
    </subcellularLocation>
    <subcellularLocation>
        <location evidence="9">Chromosome</location>
        <location evidence="9">Telomere</location>
    </subcellularLocation>
</comment>
<evidence type="ECO:0000256" key="1">
    <source>
        <dbReference type="ARBA" id="ARBA00010467"/>
    </source>
</evidence>
<reference evidence="12" key="1">
    <citation type="journal article" date="2020" name="Stud. Mycol.">
        <title>101 Dothideomycetes genomes: a test case for predicting lifestyles and emergence of pathogens.</title>
        <authorList>
            <person name="Haridas S."/>
            <person name="Albert R."/>
            <person name="Binder M."/>
            <person name="Bloem J."/>
            <person name="Labutti K."/>
            <person name="Salamov A."/>
            <person name="Andreopoulos B."/>
            <person name="Baker S."/>
            <person name="Barry K."/>
            <person name="Bills G."/>
            <person name="Bluhm B."/>
            <person name="Cannon C."/>
            <person name="Castanera R."/>
            <person name="Culley D."/>
            <person name="Daum C."/>
            <person name="Ezra D."/>
            <person name="Gonzalez J."/>
            <person name="Henrissat B."/>
            <person name="Kuo A."/>
            <person name="Liang C."/>
            <person name="Lipzen A."/>
            <person name="Lutzoni F."/>
            <person name="Magnuson J."/>
            <person name="Mondo S."/>
            <person name="Nolan M."/>
            <person name="Ohm R."/>
            <person name="Pangilinan J."/>
            <person name="Park H.-J."/>
            <person name="Ramirez L."/>
            <person name="Alfaro M."/>
            <person name="Sun H."/>
            <person name="Tritt A."/>
            <person name="Yoshinaga Y."/>
            <person name="Zwiers L.-H."/>
            <person name="Turgeon B."/>
            <person name="Goodwin S."/>
            <person name="Spatafora J."/>
            <person name="Crous P."/>
            <person name="Grigoriev I."/>
        </authorList>
    </citation>
    <scope>NUCLEOTIDE SEQUENCE</scope>
    <source>
        <strain evidence="12">CBS 122368</strain>
    </source>
</reference>
<evidence type="ECO:0000256" key="7">
    <source>
        <dbReference type="ARBA" id="ARBA00023242"/>
    </source>
</evidence>
<dbReference type="GO" id="GO:0010833">
    <property type="term" value="P:telomere maintenance via telomere lengthening"/>
    <property type="evidence" value="ECO:0007669"/>
    <property type="project" value="UniProtKB-UniRule"/>
</dbReference>
<evidence type="ECO:0000256" key="10">
    <source>
        <dbReference type="SAM" id="MobiDB-lite"/>
    </source>
</evidence>
<dbReference type="Gene3D" id="1.10.10.60">
    <property type="entry name" value="Homeodomain-like"/>
    <property type="match status" value="1"/>
</dbReference>